<organism evidence="1">
    <name type="scientific">Neurospora crassa</name>
    <dbReference type="NCBI Taxonomy" id="5141"/>
    <lineage>
        <taxon>Eukaryota</taxon>
        <taxon>Fungi</taxon>
        <taxon>Dikarya</taxon>
        <taxon>Ascomycota</taxon>
        <taxon>Pezizomycotina</taxon>
        <taxon>Sordariomycetes</taxon>
        <taxon>Sordariomycetidae</taxon>
        <taxon>Sordariales</taxon>
        <taxon>Sordariaceae</taxon>
        <taxon>Neurospora</taxon>
    </lineage>
</organism>
<accession>Q871U0</accession>
<name>Q871U0_NEUCS</name>
<gene>
    <name evidence="1" type="primary">100H1.210</name>
</gene>
<sequence>MGVLDGEEIPPTYYELPHELTLAAKVEDKECYFTARLFGEWEEGSPGFVLSFHRHMHHHSIPILVVFQPLFAGPQPLLPFPPRYSILLLRFKGGHGITRPTRKWLISARGPFLVEP</sequence>
<dbReference type="EMBL" id="BX294019">
    <property type="protein sequence ID" value="CAD70901.1"/>
    <property type="molecule type" value="Genomic_DNA"/>
</dbReference>
<reference evidence="1" key="2">
    <citation type="submission" date="2003-03" db="EMBL/GenBank/DDBJ databases">
        <authorList>
            <person name="German Neurospora genome project"/>
        </authorList>
    </citation>
    <scope>NUCLEOTIDE SEQUENCE</scope>
</reference>
<dbReference type="HOGENOM" id="CLU_2097488_0_0_1"/>
<proteinExistence type="predicted"/>
<reference evidence="1" key="1">
    <citation type="submission" date="2003-03" db="EMBL/GenBank/DDBJ databases">
        <authorList>
            <person name="Schulte U."/>
            <person name="Aign V."/>
            <person name="Hoheisel J."/>
            <person name="Brandt P."/>
            <person name="Fartmann B."/>
            <person name="Holland R."/>
            <person name="Nyakatura G."/>
            <person name="Mewes H.W."/>
            <person name="Mannhaupt G."/>
        </authorList>
    </citation>
    <scope>NUCLEOTIDE SEQUENCE</scope>
</reference>
<evidence type="ECO:0000313" key="1">
    <source>
        <dbReference type="EMBL" id="CAD70901.1"/>
    </source>
</evidence>
<dbReference type="AlphaFoldDB" id="Q871U0"/>
<protein>
    <submittedName>
        <fullName evidence="1">Uncharacterized protein 100H1.210</fullName>
    </submittedName>
</protein>